<feature type="region of interest" description="Disordered" evidence="1">
    <location>
        <begin position="827"/>
        <end position="872"/>
    </location>
</feature>
<feature type="compositionally biased region" description="Polar residues" evidence="1">
    <location>
        <begin position="843"/>
        <end position="853"/>
    </location>
</feature>
<dbReference type="SUPFAM" id="SSF52540">
    <property type="entry name" value="P-loop containing nucleoside triphosphate hydrolases"/>
    <property type="match status" value="1"/>
</dbReference>
<proteinExistence type="predicted"/>
<gene>
    <name evidence="4" type="ORF">AADEFJLK_04415</name>
</gene>
<organism evidence="4 5">
    <name type="scientific">Methylovulum psychrotolerans</name>
    <dbReference type="NCBI Taxonomy" id="1704499"/>
    <lineage>
        <taxon>Bacteria</taxon>
        <taxon>Pseudomonadati</taxon>
        <taxon>Pseudomonadota</taxon>
        <taxon>Gammaproteobacteria</taxon>
        <taxon>Methylococcales</taxon>
        <taxon>Methylococcaceae</taxon>
        <taxon>Methylovulum</taxon>
    </lineage>
</organism>
<dbReference type="InterPro" id="IPR051162">
    <property type="entry name" value="T4SS_component"/>
</dbReference>
<accession>A0A2S5CG71</accession>
<feature type="transmembrane region" description="Helical" evidence="2">
    <location>
        <begin position="21"/>
        <end position="41"/>
    </location>
</feature>
<name>A0A2S5CG71_9GAMM</name>
<dbReference type="PANTHER" id="PTHR30121:SF6">
    <property type="entry name" value="SLR6007 PROTEIN"/>
    <property type="match status" value="1"/>
</dbReference>
<keyword evidence="2" id="KW-1133">Transmembrane helix</keyword>
<dbReference type="EMBL" id="PGFZ01000023">
    <property type="protein sequence ID" value="POZ49800.1"/>
    <property type="molecule type" value="Genomic_DNA"/>
</dbReference>
<feature type="transmembrane region" description="Helical" evidence="2">
    <location>
        <begin position="91"/>
        <end position="113"/>
    </location>
</feature>
<dbReference type="PANTHER" id="PTHR30121">
    <property type="entry name" value="UNCHARACTERIZED PROTEIN YJGR-RELATED"/>
    <property type="match status" value="1"/>
</dbReference>
<feature type="domain" description="AAA+ ATPase" evidence="3">
    <location>
        <begin position="414"/>
        <end position="742"/>
    </location>
</feature>
<comment type="caution">
    <text evidence="4">The sequence shown here is derived from an EMBL/GenBank/DDBJ whole genome shotgun (WGS) entry which is preliminary data.</text>
</comment>
<evidence type="ECO:0000256" key="2">
    <source>
        <dbReference type="SAM" id="Phobius"/>
    </source>
</evidence>
<dbReference type="AlphaFoldDB" id="A0A2S5CG71"/>
<dbReference type="CDD" id="cd01127">
    <property type="entry name" value="TrwB_TraG_TraD_VirD4"/>
    <property type="match status" value="2"/>
</dbReference>
<keyword evidence="2" id="KW-0812">Transmembrane</keyword>
<evidence type="ECO:0000259" key="3">
    <source>
        <dbReference type="SMART" id="SM00382"/>
    </source>
</evidence>
<keyword evidence="2" id="KW-0472">Membrane</keyword>
<dbReference type="Pfam" id="PF01935">
    <property type="entry name" value="DUF87"/>
    <property type="match status" value="1"/>
</dbReference>
<evidence type="ECO:0000313" key="4">
    <source>
        <dbReference type="EMBL" id="POZ49800.1"/>
    </source>
</evidence>
<evidence type="ECO:0000256" key="1">
    <source>
        <dbReference type="SAM" id="MobiDB-lite"/>
    </source>
</evidence>
<dbReference type="InterPro" id="IPR027417">
    <property type="entry name" value="P-loop_NTPase"/>
</dbReference>
<dbReference type="Proteomes" id="UP000237423">
    <property type="component" value="Unassembled WGS sequence"/>
</dbReference>
<protein>
    <recommendedName>
        <fullName evidence="3">AAA+ ATPase domain-containing protein</fullName>
    </recommendedName>
</protein>
<sequence>MQRISDKIIEAAVKNTFGRCIFGGMAGVAAVVTWFIAASLLKIHLFPWDTKSICISGIIGFSIASLWVRLSHTFNTDKTGDEDIDRKELETGFICFSICGLALFIAYLFFYFYNDIFEVLHIPPRSQGDSFEMINNRLSWMIFAIFAISVAVSYPLQIIAKHVVPLIISDVTRIQEKNRRLLNRFVQNQARSLYPILTEHLALGGEETLSLARPHLLPFIDLLCAVNGQETRLFFEYEKNNRPDTWPSEFADKHAQQFMTLTDEQLAIVPYGTLKQFFLSVFSEPYDIHPKDLAITDENLKWCKAWYKEDLKTENDSRRANRLPPLPASGFTEEVAKEILLRSLIENRSVYRHREFERYRDDLRLDCTDRALAVMGRSRGGIVYGRPLAGTDYRGIAYPIRSAYDCVATYDDDIFRHTYIVGKTGSGKTTLLKTLISQHIQAGQGVIVMSPESDLFEAVLDCVPPSRAADVIHFDPVSSETPVISVNPFTLEKGELLFERAGEVYATLEAAFSDMTESMKTLLFKCTFTLLQIPGANLQDLRRLLKAAPDFRHAVIANRSVDADTREWWRDTYGAKGSQYQKSAEALIRRLEAFSVPPLSSTLASASFDFPEALNGQKSIFLFDLSRLKGLQAEVTGQLLSSMVLQTLLARDSQKPQDRLPYHLIIDEFQTYAGSSAKSFIDLFNRARKYKMSVTLAHQVTANIPPELLSTIIGNSGTKIIMERPSEDAGFFAKELQIKSIDYETMRVRDDRDTTNASILQNLEPHEFFLSTPRNKRGMILRTMFENYKPIEIPLTMKWSKTEETTVYSREEWRGILTGFSRTKYGAASGGQDNQKNFEEVKNTNAKSKPTNIAPTATDDDDTDPEGRFSIV</sequence>
<reference evidence="4 5" key="1">
    <citation type="submission" date="2017-11" db="EMBL/GenBank/DDBJ databases">
        <title>Draft Genome Sequence of Methylobacter psychrotolerans Sph1T, an Obligate Methanotroph from Low-Temperature Environments.</title>
        <authorList>
            <person name="Oshkin I.Y."/>
            <person name="Miroshnikov K."/>
            <person name="Belova S.E."/>
            <person name="Korzhenkov A."/>
            <person name="Toshchakov S.V."/>
            <person name="Dedysh S.N."/>
        </authorList>
    </citation>
    <scope>NUCLEOTIDE SEQUENCE [LARGE SCALE GENOMIC DNA]</scope>
    <source>
        <strain evidence="4 5">Sph1</strain>
    </source>
</reference>
<feature type="transmembrane region" description="Helical" evidence="2">
    <location>
        <begin position="53"/>
        <end position="71"/>
    </location>
</feature>
<dbReference type="InterPro" id="IPR002789">
    <property type="entry name" value="HerA_central"/>
</dbReference>
<dbReference type="Gene3D" id="3.40.50.300">
    <property type="entry name" value="P-loop containing nucleotide triphosphate hydrolases"/>
    <property type="match status" value="2"/>
</dbReference>
<dbReference type="RefSeq" id="WP_103975825.1">
    <property type="nucleotide sequence ID" value="NZ_PGFZ01000023.1"/>
</dbReference>
<evidence type="ECO:0000313" key="5">
    <source>
        <dbReference type="Proteomes" id="UP000237423"/>
    </source>
</evidence>
<dbReference type="InterPro" id="IPR003593">
    <property type="entry name" value="AAA+_ATPase"/>
</dbReference>
<dbReference type="SMART" id="SM00382">
    <property type="entry name" value="AAA"/>
    <property type="match status" value="1"/>
</dbReference>